<feature type="region of interest" description="Disordered" evidence="8">
    <location>
        <begin position="246"/>
        <end position="266"/>
    </location>
</feature>
<feature type="non-terminal residue" evidence="11">
    <location>
        <position position="1472"/>
    </location>
</feature>
<dbReference type="GO" id="GO:0005249">
    <property type="term" value="F:voltage-gated potassium channel activity"/>
    <property type="evidence" value="ECO:0007669"/>
    <property type="project" value="TreeGrafter"/>
</dbReference>
<feature type="transmembrane region" description="Helical" evidence="9">
    <location>
        <begin position="512"/>
        <end position="537"/>
    </location>
</feature>
<feature type="transmembrane region" description="Helical" evidence="9">
    <location>
        <begin position="1352"/>
        <end position="1373"/>
    </location>
</feature>
<dbReference type="GO" id="GO:0042391">
    <property type="term" value="P:regulation of membrane potential"/>
    <property type="evidence" value="ECO:0007669"/>
    <property type="project" value="TreeGrafter"/>
</dbReference>
<evidence type="ECO:0000313" key="12">
    <source>
        <dbReference type="Proteomes" id="UP000601435"/>
    </source>
</evidence>
<dbReference type="InterPro" id="IPR018490">
    <property type="entry name" value="cNMP-bd_dom_sf"/>
</dbReference>
<comment type="subcellular location">
    <subcellularLocation>
        <location evidence="1">Membrane</location>
        <topology evidence="1">Multi-pass membrane protein</topology>
    </subcellularLocation>
</comment>
<keyword evidence="3" id="KW-0813">Transport</keyword>
<evidence type="ECO:0000313" key="11">
    <source>
        <dbReference type="EMBL" id="CAE7221873.1"/>
    </source>
</evidence>
<evidence type="ECO:0000256" key="2">
    <source>
        <dbReference type="ARBA" id="ARBA00006690"/>
    </source>
</evidence>
<dbReference type="Pfam" id="PF08627">
    <property type="entry name" value="CRT-like"/>
    <property type="match status" value="1"/>
</dbReference>
<dbReference type="PANTHER" id="PTHR10217">
    <property type="entry name" value="VOLTAGE AND LIGAND GATED POTASSIUM CHANNEL"/>
    <property type="match status" value="1"/>
</dbReference>
<name>A0A812K1R2_9DINO</name>
<evidence type="ECO:0000256" key="7">
    <source>
        <dbReference type="ARBA" id="ARBA00023136"/>
    </source>
</evidence>
<dbReference type="Gene3D" id="2.60.120.10">
    <property type="entry name" value="Jelly Rolls"/>
    <property type="match status" value="1"/>
</dbReference>
<dbReference type="Gene3D" id="1.10.287.70">
    <property type="match status" value="1"/>
</dbReference>
<dbReference type="InterPro" id="IPR013936">
    <property type="entry name" value="CRT-like"/>
</dbReference>
<keyword evidence="12" id="KW-1185">Reference proteome</keyword>
<feature type="domain" description="Cyclic nucleotide-binding" evidence="10">
    <location>
        <begin position="695"/>
        <end position="776"/>
    </location>
</feature>
<comment type="caution">
    <text evidence="11">The sequence shown here is derived from an EMBL/GenBank/DDBJ whole genome shotgun (WGS) entry which is preliminary data.</text>
</comment>
<proteinExistence type="inferred from homology"/>
<organism evidence="11 12">
    <name type="scientific">Symbiodinium necroappetens</name>
    <dbReference type="NCBI Taxonomy" id="1628268"/>
    <lineage>
        <taxon>Eukaryota</taxon>
        <taxon>Sar</taxon>
        <taxon>Alveolata</taxon>
        <taxon>Dinophyceae</taxon>
        <taxon>Suessiales</taxon>
        <taxon>Symbiodiniaceae</taxon>
        <taxon>Symbiodinium</taxon>
    </lineage>
</organism>
<feature type="transmembrane region" description="Helical" evidence="9">
    <location>
        <begin position="1326"/>
        <end position="1346"/>
    </location>
</feature>
<dbReference type="SUPFAM" id="SSF81324">
    <property type="entry name" value="Voltage-gated potassium channels"/>
    <property type="match status" value="1"/>
</dbReference>
<feature type="transmembrane region" description="Helical" evidence="9">
    <location>
        <begin position="399"/>
        <end position="419"/>
    </location>
</feature>
<keyword evidence="7 9" id="KW-0472">Membrane</keyword>
<evidence type="ECO:0000256" key="8">
    <source>
        <dbReference type="SAM" id="MobiDB-lite"/>
    </source>
</evidence>
<dbReference type="InterPro" id="IPR005821">
    <property type="entry name" value="Ion_trans_dom"/>
</dbReference>
<dbReference type="OrthoDB" id="416555at2759"/>
<reference evidence="11" key="1">
    <citation type="submission" date="2021-02" db="EMBL/GenBank/DDBJ databases">
        <authorList>
            <person name="Dougan E. K."/>
            <person name="Rhodes N."/>
            <person name="Thang M."/>
            <person name="Chan C."/>
        </authorList>
    </citation>
    <scope>NUCLEOTIDE SEQUENCE</scope>
</reference>
<evidence type="ECO:0000256" key="6">
    <source>
        <dbReference type="ARBA" id="ARBA00023065"/>
    </source>
</evidence>
<dbReference type="InterPro" id="IPR014710">
    <property type="entry name" value="RmlC-like_jellyroll"/>
</dbReference>
<evidence type="ECO:0000256" key="5">
    <source>
        <dbReference type="ARBA" id="ARBA00022989"/>
    </source>
</evidence>
<sequence length="1472" mass="164816">MRSLAPVPRALAETAFSLARNLREKKAKAPGSAKRRQKLEDQNKPVFNFIFCLALLPQALSTVFKEIAFRGFDGDLDVNVLQFWVAVFQVVVNFCGMPIYTLKVLGPQQVPLEEMSSIAVGGSRCLFFAEDQVITNCGLPDEKPCDNCSAAFAPDAEKHASMYKEIELVVWLSLNASSHPQIGRWSSYSSTRVGEIPRPERKAPPVLAMEGISEAVAAIEHELDEIASRSQKVKAAVRQFSAASSSSAKKAQEPFTNGDSASPLGENPKVPIALQRFWRAQQERVVPAGSNVASINTEKKRKLYSLYGIWEELSSRAEDVQMRYQSTSRSHMNLFMHEEVKKEKQAEHALTCLHRTLMDPHSTARLVWSFVGLLCVIFDAFSIPVIVSWEIPNSEVESVLIPMMLYWTVDIGASAQTGFYENGLLVQSPARALTHYLRTWFLFDVAVVAFDWVMLVLEGSTTSSTSMGVGGRVLRVARVVRIVRLLRLVKLQNLLQVVEDSVGYAYMQGMQLVVAVAKALLLIVFSVHVLGCFWFMVGKTSEENGLESWLTRYSYHSKGQSEQYLACCHWILGQFTPAPMAIHAWNATERAYNVFVIFFSLLVVASCISRVSATIQQVIKLNSEAGDRKRQVAMYLKINKISSHLCIRVLRFVDHSLRKHKAAPLDSQLLSQTLVNELHMDRRGPVLRKHAMYSFLEQLSQRAFTQLCGHLELTVFEDKEIMFTRFSEGRGMYMPGPGQYQEEVDSDVLSITLTEFEFWAEISLFTSFQHTCTMVSVQFNDTFILPATALAKAIQEFPECCGYVYQYARCLQSKLNAEEFLAEETLPVPVRRECCEATDAFQLKNLTKDRLLQFFFLPKPYPSGADTKELIRKVLSGELTSGEEIMKELERLFPELHQTLGTHARFSSENERHRALSCMLCVFWLATDKFDEFVKSQAPNERMTKANWKKLQDFVTGIGIRDKIEWIHGILVYLAVKGLGRSKNLTLQLPSQSQQPDAAVTRLLERNRNVVPSVLQLDEGILELLISVSSMHECFMFGQFLQAENTPLSLQLLQQKALENNDVSAYQLFLFSALAMMTGIGAREGCTGSPFLDDVACQSVLFGLEALRHLQARTCQEVYWSYLCSWGLMLDLPSTTLEDLALLRFACICRTRGYDALRGVLASWASMDAADRESITEFFLADGIHYHACLFSYLPDCFAHAHKNTRVGLDSMLTLLVELVEITWTQLAVSTLPHQVTVNLADLASFTMAVRSRSVFFSCLEHAKITNLGSGHYALNMTSKNWSRTEEVSNHDLGVSRTLRKLVRNTRMPASCSRPLSQMAILDIELVEMVVVVVVVVVFVVVVVVVVVAVAVAVVVVVVVVVLVLVLVVLWLLTSRRCRPAVRCPVTHSIEEPNGLQLPAPQRVLFTLVVLQLPWGTPLLFNVATCSQWAGGVGEMLQPEKVCWSDPVATGLALELLPNAEAAEEVSPSHFS</sequence>
<evidence type="ECO:0000256" key="1">
    <source>
        <dbReference type="ARBA" id="ARBA00004141"/>
    </source>
</evidence>
<keyword evidence="4 9" id="KW-0812">Transmembrane</keyword>
<protein>
    <submittedName>
        <fullName evidence="11">Cnga3 protein</fullName>
    </submittedName>
</protein>
<feature type="transmembrane region" description="Helical" evidence="9">
    <location>
        <begin position="45"/>
        <end position="63"/>
    </location>
</feature>
<evidence type="ECO:0000259" key="10">
    <source>
        <dbReference type="PROSITE" id="PS50042"/>
    </source>
</evidence>
<gene>
    <name evidence="11" type="primary">Cnga3</name>
    <name evidence="11" type="ORF">SNEC2469_LOCUS2878</name>
</gene>
<dbReference type="InterPro" id="IPR049232">
    <property type="entry name" value="DUF6829"/>
</dbReference>
<dbReference type="Pfam" id="PF20717">
    <property type="entry name" value="DUF6829"/>
    <property type="match status" value="1"/>
</dbReference>
<comment type="similarity">
    <text evidence="2">Belongs to the CRT-like transporter family.</text>
</comment>
<dbReference type="GO" id="GO:0005886">
    <property type="term" value="C:plasma membrane"/>
    <property type="evidence" value="ECO:0007669"/>
    <property type="project" value="TreeGrafter"/>
</dbReference>
<feature type="transmembrane region" description="Helical" evidence="9">
    <location>
        <begin position="591"/>
        <end position="613"/>
    </location>
</feature>
<feature type="transmembrane region" description="Helical" evidence="9">
    <location>
        <begin position="366"/>
        <end position="387"/>
    </location>
</feature>
<feature type="transmembrane region" description="Helical" evidence="9">
    <location>
        <begin position="440"/>
        <end position="457"/>
    </location>
</feature>
<keyword evidence="6" id="KW-0406">Ion transport</keyword>
<dbReference type="EMBL" id="CAJNJA010007220">
    <property type="protein sequence ID" value="CAE7221873.1"/>
    <property type="molecule type" value="Genomic_DNA"/>
</dbReference>
<dbReference type="PROSITE" id="PS50042">
    <property type="entry name" value="CNMP_BINDING_3"/>
    <property type="match status" value="1"/>
</dbReference>
<evidence type="ECO:0000256" key="4">
    <source>
        <dbReference type="ARBA" id="ARBA00022692"/>
    </source>
</evidence>
<keyword evidence="5 9" id="KW-1133">Transmembrane helix</keyword>
<dbReference type="InterPro" id="IPR000595">
    <property type="entry name" value="cNMP-bd_dom"/>
</dbReference>
<accession>A0A812K1R2</accession>
<dbReference type="Pfam" id="PF00520">
    <property type="entry name" value="Ion_trans"/>
    <property type="match status" value="1"/>
</dbReference>
<evidence type="ECO:0000256" key="3">
    <source>
        <dbReference type="ARBA" id="ARBA00022448"/>
    </source>
</evidence>
<evidence type="ECO:0000256" key="9">
    <source>
        <dbReference type="SAM" id="Phobius"/>
    </source>
</evidence>
<dbReference type="SUPFAM" id="SSF51206">
    <property type="entry name" value="cAMP-binding domain-like"/>
    <property type="match status" value="1"/>
</dbReference>
<dbReference type="InterPro" id="IPR050818">
    <property type="entry name" value="KCNH_animal-type"/>
</dbReference>
<dbReference type="Proteomes" id="UP000601435">
    <property type="component" value="Unassembled WGS sequence"/>
</dbReference>
<feature type="transmembrane region" description="Helical" evidence="9">
    <location>
        <begin position="83"/>
        <end position="102"/>
    </location>
</feature>
<dbReference type="PANTHER" id="PTHR10217:SF435">
    <property type="entry name" value="POTASSIUM VOLTAGE-GATED CHANNEL PROTEIN EAG"/>
    <property type="match status" value="1"/>
</dbReference>